<dbReference type="PROSITE" id="PS50994">
    <property type="entry name" value="INTEGRASE"/>
    <property type="match status" value="1"/>
</dbReference>
<dbReference type="AlphaFoldDB" id="A0A1Q9CVN1"/>
<feature type="compositionally biased region" description="Low complexity" evidence="1">
    <location>
        <begin position="313"/>
        <end position="327"/>
    </location>
</feature>
<evidence type="ECO:0000256" key="1">
    <source>
        <dbReference type="SAM" id="MobiDB-lite"/>
    </source>
</evidence>
<dbReference type="GO" id="GO:0003676">
    <property type="term" value="F:nucleic acid binding"/>
    <property type="evidence" value="ECO:0007669"/>
    <property type="project" value="InterPro"/>
</dbReference>
<feature type="compositionally biased region" description="Low complexity" evidence="1">
    <location>
        <begin position="495"/>
        <end position="512"/>
    </location>
</feature>
<keyword evidence="4" id="KW-1185">Reference proteome</keyword>
<dbReference type="InterPro" id="IPR012337">
    <property type="entry name" value="RNaseH-like_sf"/>
</dbReference>
<evidence type="ECO:0000259" key="2">
    <source>
        <dbReference type="PROSITE" id="PS50994"/>
    </source>
</evidence>
<reference evidence="3 4" key="1">
    <citation type="submission" date="2016-02" db="EMBL/GenBank/DDBJ databases">
        <title>Genome analysis of coral dinoflagellate symbionts highlights evolutionary adaptations to a symbiotic lifestyle.</title>
        <authorList>
            <person name="Aranda M."/>
            <person name="Li Y."/>
            <person name="Liew Y.J."/>
            <person name="Baumgarten S."/>
            <person name="Simakov O."/>
            <person name="Wilson M."/>
            <person name="Piel J."/>
            <person name="Ashoor H."/>
            <person name="Bougouffa S."/>
            <person name="Bajic V.B."/>
            <person name="Ryu T."/>
            <person name="Ravasi T."/>
            <person name="Bayer T."/>
            <person name="Micklem G."/>
            <person name="Kim H."/>
            <person name="Bhak J."/>
            <person name="Lajeunesse T.C."/>
            <person name="Voolstra C.R."/>
        </authorList>
    </citation>
    <scope>NUCLEOTIDE SEQUENCE [LARGE SCALE GENOMIC DNA]</scope>
    <source>
        <strain evidence="3 4">CCMP2467</strain>
    </source>
</reference>
<comment type="caution">
    <text evidence="3">The sequence shown here is derived from an EMBL/GenBank/DDBJ whole genome shotgun (WGS) entry which is preliminary data.</text>
</comment>
<dbReference type="GO" id="GO:0015074">
    <property type="term" value="P:DNA integration"/>
    <property type="evidence" value="ECO:0007669"/>
    <property type="project" value="InterPro"/>
</dbReference>
<feature type="compositionally biased region" description="Acidic residues" evidence="1">
    <location>
        <begin position="456"/>
        <end position="494"/>
    </location>
</feature>
<dbReference type="InterPro" id="IPR036397">
    <property type="entry name" value="RNaseH_sf"/>
</dbReference>
<organism evidence="3 4">
    <name type="scientific">Symbiodinium microadriaticum</name>
    <name type="common">Dinoflagellate</name>
    <name type="synonym">Zooxanthella microadriatica</name>
    <dbReference type="NCBI Taxonomy" id="2951"/>
    <lineage>
        <taxon>Eukaryota</taxon>
        <taxon>Sar</taxon>
        <taxon>Alveolata</taxon>
        <taxon>Dinophyceae</taxon>
        <taxon>Suessiales</taxon>
        <taxon>Symbiodiniaceae</taxon>
        <taxon>Symbiodinium</taxon>
    </lineage>
</organism>
<feature type="compositionally biased region" description="Basic and acidic residues" evidence="1">
    <location>
        <begin position="336"/>
        <end position="360"/>
    </location>
</feature>
<feature type="compositionally biased region" description="Basic and acidic residues" evidence="1">
    <location>
        <begin position="368"/>
        <end position="377"/>
    </location>
</feature>
<sequence length="1197" mass="133408">MPPKKNKMSPQNREEYNKILQNLQASGALQQASSTPPPDEPAKKRKSGKQPASSNNDAEDQQKTKRAKPAPSDEKPEPKAKAKNKGGRPPKQAADSKQKEEDTASKEKKPKTTGGGKKTKKKAEAEEEEEQVEEFYDSELGIMVSWKNFPEVVKKVLEVHPAETPGTVAQGFTETLGPCPEELKGNIPEESSGSARHPGPILEDESLQEKEDDEEDLDGEEYEEDEEEEEPPAPPPKPAKPTTGKTKAPEDPKAAVAKRKTPPTKTPASAKALEEEEEKEDEHPAPPKPAKPTSRKTKAQEDLEAPEAKRKTTATPSKAAASTASPTEPLKVTPKSLDKDFKAQETNDEPKEAFKLKRMDSLMPRRPASPEHGKQEDIADLLEGMDDSASQVVVESANTEQMTTMLKELVTQNLEMKKALAAKATTAGPPEGPKAGAKADPELDAVRKDLQAQLEAPDEDDDAADDDEEIQDGEDGEGEEEEGEENHEEEEESTAENASTVTPAPKTAKPAPALTPPPSEAPREDFSGAKSSTHRKEWMMFGRKMENPDAGTKFPQLVAIWESSKEDKLKVFRQWLTNGMDFDKTKIEAAVRKPGNAVPDEDCPDDPASPELANAILGNPALAALSAATSKGKEVKRELTAGSVALDLPKKHELRIKMTTHETELKEQLEVLKEFDDLDSEEDQRQALMTVEIAENIGRGYTSIRNAGGIGDIYDSDLLRNIREPDMHNRAKMKTIVDTGHLHTLVLKLHAFVTAFRGDWKALRQVFNFERYADRDQVGYAGYDTYVVLEWLGTLCEAHRGVLPNDLCTAMWCATHVMSLLHNAGRHLTVEQQRNKEFFGQLFMKSYVQMAHAMLQCREKLFRMRIALPLPGHEVSRASPQYQRMLEKLNNEVELYKLHVKHYHMSPAQFRRRTSMLGLPGEIYDKYDKIFRTCRVCSTSVPTPPRARVAGLRASSFGDLIFVDHEEIKFGSKAYLALVIIDGATNLLWATALTSLEAPETLNAFRQWNDENNCIPKGIVGDQAFFTDQFMSYYKFHGITPYPCGPRTPWPNRAETAVRLFKRTWSIMAKALADEGYAEKVTVRQAVKQVAWARNCQLTVSGYSPLEIATGRRPPDLFDVETCSPEQLSVDPSSEDRTTLELQRIALGAHQEARQAIDLRKDLARRVMPSDGPYRKGDRVFVWHKDESKNCMVSFRF</sequence>
<dbReference type="InterPro" id="IPR001584">
    <property type="entry name" value="Integrase_cat-core"/>
</dbReference>
<feature type="compositionally biased region" description="Acidic residues" evidence="1">
    <location>
        <begin position="202"/>
        <end position="231"/>
    </location>
</feature>
<name>A0A1Q9CVN1_SYMMI</name>
<dbReference type="EMBL" id="LSRX01000887">
    <property type="protein sequence ID" value="OLP86992.1"/>
    <property type="molecule type" value="Genomic_DNA"/>
</dbReference>
<feature type="domain" description="Integrase catalytic" evidence="2">
    <location>
        <begin position="941"/>
        <end position="1113"/>
    </location>
</feature>
<feature type="compositionally biased region" description="Basic and acidic residues" evidence="1">
    <location>
        <begin position="298"/>
        <end position="310"/>
    </location>
</feature>
<feature type="compositionally biased region" description="Acidic residues" evidence="1">
    <location>
        <begin position="125"/>
        <end position="137"/>
    </location>
</feature>
<feature type="compositionally biased region" description="Basic and acidic residues" evidence="1">
    <location>
        <begin position="71"/>
        <end position="80"/>
    </location>
</feature>
<accession>A0A1Q9CVN1</accession>
<evidence type="ECO:0000313" key="4">
    <source>
        <dbReference type="Proteomes" id="UP000186817"/>
    </source>
</evidence>
<dbReference type="Proteomes" id="UP000186817">
    <property type="component" value="Unassembled WGS sequence"/>
</dbReference>
<feature type="region of interest" description="Disordered" evidence="1">
    <location>
        <begin position="421"/>
        <end position="538"/>
    </location>
</feature>
<feature type="compositionally biased region" description="Polar residues" evidence="1">
    <location>
        <begin position="19"/>
        <end position="34"/>
    </location>
</feature>
<protein>
    <recommendedName>
        <fullName evidence="2">Integrase catalytic domain-containing protein</fullName>
    </recommendedName>
</protein>
<feature type="compositionally biased region" description="Basic and acidic residues" evidence="1">
    <location>
        <begin position="437"/>
        <end position="450"/>
    </location>
</feature>
<gene>
    <name evidence="3" type="ORF">AK812_SmicGene31826</name>
</gene>
<dbReference type="Gene3D" id="3.30.420.10">
    <property type="entry name" value="Ribonuclease H-like superfamily/Ribonuclease H"/>
    <property type="match status" value="1"/>
</dbReference>
<evidence type="ECO:0000313" key="3">
    <source>
        <dbReference type="EMBL" id="OLP86992.1"/>
    </source>
</evidence>
<feature type="region of interest" description="Disordered" evidence="1">
    <location>
        <begin position="163"/>
        <end position="377"/>
    </location>
</feature>
<dbReference type="SUPFAM" id="SSF53098">
    <property type="entry name" value="Ribonuclease H-like"/>
    <property type="match status" value="1"/>
</dbReference>
<proteinExistence type="predicted"/>
<dbReference type="OrthoDB" id="439030at2759"/>
<feature type="compositionally biased region" description="Basic and acidic residues" evidence="1">
    <location>
        <begin position="94"/>
        <end position="107"/>
    </location>
</feature>
<feature type="region of interest" description="Disordered" evidence="1">
    <location>
        <begin position="1"/>
        <end position="141"/>
    </location>
</feature>